<keyword evidence="3" id="KW-1185">Reference proteome</keyword>
<evidence type="ECO:0000256" key="1">
    <source>
        <dbReference type="SAM" id="Phobius"/>
    </source>
</evidence>
<protein>
    <submittedName>
        <fullName evidence="2">Uncharacterized protein</fullName>
    </submittedName>
</protein>
<comment type="caution">
    <text evidence="2">The sequence shown here is derived from an EMBL/GenBank/DDBJ whole genome shotgun (WGS) entry which is preliminary data.</text>
</comment>
<dbReference type="InterPro" id="IPR029058">
    <property type="entry name" value="AB_hydrolase_fold"/>
</dbReference>
<keyword evidence="1" id="KW-0812">Transmembrane</keyword>
<keyword evidence="1" id="KW-1133">Transmembrane helix</keyword>
<evidence type="ECO:0000313" key="2">
    <source>
        <dbReference type="EMBL" id="KAJ7708853.1"/>
    </source>
</evidence>
<dbReference type="EMBL" id="JARKIE010000003">
    <property type="protein sequence ID" value="KAJ7708853.1"/>
    <property type="molecule type" value="Genomic_DNA"/>
</dbReference>
<keyword evidence="1" id="KW-0472">Membrane</keyword>
<evidence type="ECO:0000313" key="3">
    <source>
        <dbReference type="Proteomes" id="UP001221757"/>
    </source>
</evidence>
<feature type="transmembrane region" description="Helical" evidence="1">
    <location>
        <begin position="12"/>
        <end position="35"/>
    </location>
</feature>
<organism evidence="2 3">
    <name type="scientific">Mycena rosella</name>
    <name type="common">Pink bonnet</name>
    <name type="synonym">Agaricus rosellus</name>
    <dbReference type="NCBI Taxonomy" id="1033263"/>
    <lineage>
        <taxon>Eukaryota</taxon>
        <taxon>Fungi</taxon>
        <taxon>Dikarya</taxon>
        <taxon>Basidiomycota</taxon>
        <taxon>Agaricomycotina</taxon>
        <taxon>Agaricomycetes</taxon>
        <taxon>Agaricomycetidae</taxon>
        <taxon>Agaricales</taxon>
        <taxon>Marasmiineae</taxon>
        <taxon>Mycenaceae</taxon>
        <taxon>Mycena</taxon>
    </lineage>
</organism>
<gene>
    <name evidence="2" type="ORF">B0H17DRAFT_1124647</name>
</gene>
<dbReference type="Proteomes" id="UP001221757">
    <property type="component" value="Unassembled WGS sequence"/>
</dbReference>
<reference evidence="2" key="1">
    <citation type="submission" date="2023-03" db="EMBL/GenBank/DDBJ databases">
        <title>Massive genome expansion in bonnet fungi (Mycena s.s.) driven by repeated elements and novel gene families across ecological guilds.</title>
        <authorList>
            <consortium name="Lawrence Berkeley National Laboratory"/>
            <person name="Harder C.B."/>
            <person name="Miyauchi S."/>
            <person name="Viragh M."/>
            <person name="Kuo A."/>
            <person name="Thoen E."/>
            <person name="Andreopoulos B."/>
            <person name="Lu D."/>
            <person name="Skrede I."/>
            <person name="Drula E."/>
            <person name="Henrissat B."/>
            <person name="Morin E."/>
            <person name="Kohler A."/>
            <person name="Barry K."/>
            <person name="LaButti K."/>
            <person name="Morin E."/>
            <person name="Salamov A."/>
            <person name="Lipzen A."/>
            <person name="Mereny Z."/>
            <person name="Hegedus B."/>
            <person name="Baldrian P."/>
            <person name="Stursova M."/>
            <person name="Weitz H."/>
            <person name="Taylor A."/>
            <person name="Grigoriev I.V."/>
            <person name="Nagy L.G."/>
            <person name="Martin F."/>
            <person name="Kauserud H."/>
        </authorList>
    </citation>
    <scope>NUCLEOTIDE SEQUENCE</scope>
    <source>
        <strain evidence="2">CBHHK067</strain>
    </source>
</reference>
<name>A0AAD7GZW1_MYCRO</name>
<dbReference type="AlphaFoldDB" id="A0AAD7GZW1"/>
<proteinExistence type="predicted"/>
<dbReference type="Gene3D" id="3.40.50.1820">
    <property type="entry name" value="alpha/beta hydrolase"/>
    <property type="match status" value="1"/>
</dbReference>
<accession>A0AAD7GZW1</accession>
<sequence length="267" mass="28856">MFHAPPVGEEKLSVRFVAMFVYSGSLSVGGIIACANDHSACLPRMVVLWQVREGRGSTPTRTVEAQKGDHREPARVPRGPFFFHHDPVFGVDSASASETRTLKNATGEHWSGENFNLPYLDASSRYDSGLCHRGIPGDGSYADIQAPLPSLSVLIDANFGLKKPDTTLFPGLNSSIQVHGGFADEHAKTAALVLAAVKFSSFSTVKKAVLSVFWTRSTVPLHLTGVTVKSALYGLPRAPGLIFEHDQAKKPYFMVTLNSVSTLQVNC</sequence>